<comment type="caution">
    <text evidence="4">The sequence shown here is derived from an EMBL/GenBank/DDBJ whole genome shotgun (WGS) entry which is preliminary data.</text>
</comment>
<dbReference type="InterPro" id="IPR001647">
    <property type="entry name" value="HTH_TetR"/>
</dbReference>
<gene>
    <name evidence="4" type="ORF">WMO23_04310</name>
</gene>
<feature type="DNA-binding region" description="H-T-H motif" evidence="2">
    <location>
        <begin position="29"/>
        <end position="48"/>
    </location>
</feature>
<feature type="domain" description="HTH tetR-type" evidence="3">
    <location>
        <begin position="6"/>
        <end position="66"/>
    </location>
</feature>
<proteinExistence type="predicted"/>
<evidence type="ECO:0000313" key="5">
    <source>
        <dbReference type="Proteomes" id="UP001433088"/>
    </source>
</evidence>
<sequence>MEKDKDEVRQRILAAAKELFVQQGYKKTTIRQIVEKSGVLTGSIYYFFKNKEDIFQSLVMELLRQCTDLIAAHFRQESPAFRYAALCLVEFEAVAMNQLVRETYYEGYTTPLTFEKITDHLADMTGRIFGDSLGLSKEDIFLRSLLIKGAMRSYIVQFDFRQPMDSQKYAALVLDTALQLLGISAAESHDVLAQLEQRLPEIEAIADEMIHRR</sequence>
<dbReference type="SUPFAM" id="SSF46689">
    <property type="entry name" value="Homeodomain-like"/>
    <property type="match status" value="1"/>
</dbReference>
<dbReference type="Proteomes" id="UP001433088">
    <property type="component" value="Unassembled WGS sequence"/>
</dbReference>
<dbReference type="PANTHER" id="PTHR43479">
    <property type="entry name" value="ACREF/ENVCD OPERON REPRESSOR-RELATED"/>
    <property type="match status" value="1"/>
</dbReference>
<dbReference type="EMBL" id="JBBMEU010000017">
    <property type="protein sequence ID" value="MEQ2421955.1"/>
    <property type="molecule type" value="Genomic_DNA"/>
</dbReference>
<reference evidence="4 5" key="1">
    <citation type="submission" date="2024-03" db="EMBL/GenBank/DDBJ databases">
        <title>Human intestinal bacterial collection.</title>
        <authorList>
            <person name="Pauvert C."/>
            <person name="Hitch T.C.A."/>
            <person name="Clavel T."/>
        </authorList>
    </citation>
    <scope>NUCLEOTIDE SEQUENCE [LARGE SCALE GENOMIC DNA]</scope>
    <source>
        <strain evidence="4 5">CLA-AA-H81</strain>
    </source>
</reference>
<dbReference type="PANTHER" id="PTHR43479:SF11">
    <property type="entry name" value="ACREF_ENVCD OPERON REPRESSOR-RELATED"/>
    <property type="match status" value="1"/>
</dbReference>
<dbReference type="PROSITE" id="PS50977">
    <property type="entry name" value="HTH_TETR_2"/>
    <property type="match status" value="1"/>
</dbReference>
<dbReference type="PRINTS" id="PR00455">
    <property type="entry name" value="HTHTETR"/>
</dbReference>
<evidence type="ECO:0000313" key="4">
    <source>
        <dbReference type="EMBL" id="MEQ2421955.1"/>
    </source>
</evidence>
<keyword evidence="1 2" id="KW-0238">DNA-binding</keyword>
<dbReference type="InterPro" id="IPR050624">
    <property type="entry name" value="HTH-type_Tx_Regulator"/>
</dbReference>
<accession>A0ABV1CUY2</accession>
<evidence type="ECO:0000256" key="2">
    <source>
        <dbReference type="PROSITE-ProRule" id="PRU00335"/>
    </source>
</evidence>
<dbReference type="RefSeq" id="WP_292262431.1">
    <property type="nucleotide sequence ID" value="NZ_JBBMEU010000017.1"/>
</dbReference>
<dbReference type="Gene3D" id="1.10.357.10">
    <property type="entry name" value="Tetracycline Repressor, domain 2"/>
    <property type="match status" value="1"/>
</dbReference>
<organism evidence="4 5">
    <name type="scientific">Megasphaera intestinihominis</name>
    <dbReference type="NCBI Taxonomy" id="3133159"/>
    <lineage>
        <taxon>Bacteria</taxon>
        <taxon>Bacillati</taxon>
        <taxon>Bacillota</taxon>
        <taxon>Negativicutes</taxon>
        <taxon>Veillonellales</taxon>
        <taxon>Veillonellaceae</taxon>
        <taxon>Megasphaera</taxon>
    </lineage>
</organism>
<keyword evidence="5" id="KW-1185">Reference proteome</keyword>
<protein>
    <submittedName>
        <fullName evidence="4">Helix-turn-helix domain-containing protein</fullName>
    </submittedName>
</protein>
<name>A0ABV1CUY2_9FIRM</name>
<dbReference type="Pfam" id="PF00440">
    <property type="entry name" value="TetR_N"/>
    <property type="match status" value="1"/>
</dbReference>
<evidence type="ECO:0000256" key="1">
    <source>
        <dbReference type="ARBA" id="ARBA00023125"/>
    </source>
</evidence>
<evidence type="ECO:0000259" key="3">
    <source>
        <dbReference type="PROSITE" id="PS50977"/>
    </source>
</evidence>
<dbReference type="InterPro" id="IPR009057">
    <property type="entry name" value="Homeodomain-like_sf"/>
</dbReference>